<evidence type="ECO:0000256" key="10">
    <source>
        <dbReference type="PROSITE-ProRule" id="PRU00284"/>
    </source>
</evidence>
<evidence type="ECO:0000256" key="3">
    <source>
        <dbReference type="ARBA" id="ARBA00022481"/>
    </source>
</evidence>
<dbReference type="KEGG" id="msq:BKP64_17380"/>
<protein>
    <submittedName>
        <fullName evidence="14">Chemotaxis protein</fullName>
    </submittedName>
</protein>
<dbReference type="InterPro" id="IPR004089">
    <property type="entry name" value="MCPsignal_dom"/>
</dbReference>
<evidence type="ECO:0000256" key="11">
    <source>
        <dbReference type="SAM" id="Phobius"/>
    </source>
</evidence>
<dbReference type="SUPFAM" id="SSF55785">
    <property type="entry name" value="PYP-like sensor domain (PAS domain)"/>
    <property type="match status" value="1"/>
</dbReference>
<feature type="domain" description="PAS" evidence="13">
    <location>
        <begin position="21"/>
        <end position="60"/>
    </location>
</feature>
<evidence type="ECO:0000313" key="14">
    <source>
        <dbReference type="EMBL" id="AOY89798.1"/>
    </source>
</evidence>
<evidence type="ECO:0000259" key="13">
    <source>
        <dbReference type="PROSITE" id="PS50112"/>
    </source>
</evidence>
<proteinExistence type="predicted"/>
<dbReference type="RefSeq" id="WP_070972909.1">
    <property type="nucleotide sequence ID" value="NZ_CP017715.1"/>
</dbReference>
<dbReference type="InterPro" id="IPR035965">
    <property type="entry name" value="PAS-like_dom_sf"/>
</dbReference>
<dbReference type="GO" id="GO:0007165">
    <property type="term" value="P:signal transduction"/>
    <property type="evidence" value="ECO:0007669"/>
    <property type="project" value="UniProtKB-KW"/>
</dbReference>
<evidence type="ECO:0000259" key="12">
    <source>
        <dbReference type="PROSITE" id="PS50111"/>
    </source>
</evidence>
<keyword evidence="4" id="KW-0145">Chemotaxis</keyword>
<organism evidence="14 15">
    <name type="scientific">Marinobacter salinus</name>
    <dbReference type="NCBI Taxonomy" id="1874317"/>
    <lineage>
        <taxon>Bacteria</taxon>
        <taxon>Pseudomonadati</taxon>
        <taxon>Pseudomonadota</taxon>
        <taxon>Gammaproteobacteria</taxon>
        <taxon>Pseudomonadales</taxon>
        <taxon>Marinobacteraceae</taxon>
        <taxon>Marinobacter</taxon>
    </lineage>
</organism>
<reference evidence="14 15" key="1">
    <citation type="submission" date="2016-10" db="EMBL/GenBank/DDBJ databases">
        <title>Marinobacter salinus sp. nov., a moderately halophilic bacterium isolated from a tidal flat environment.</title>
        <authorList>
            <person name="Park S.-J."/>
        </authorList>
    </citation>
    <scope>NUCLEOTIDE SEQUENCE [LARGE SCALE GENOMIC DNA]</scope>
    <source>
        <strain evidence="14 15">Hb8</strain>
    </source>
</reference>
<comment type="subcellular location">
    <subcellularLocation>
        <location evidence="1">Cell inner membrane</location>
        <topology evidence="1">Multi-pass membrane protein</topology>
    </subcellularLocation>
</comment>
<dbReference type="InterPro" id="IPR000014">
    <property type="entry name" value="PAS"/>
</dbReference>
<dbReference type="GO" id="GO:0005886">
    <property type="term" value="C:plasma membrane"/>
    <property type="evidence" value="ECO:0007669"/>
    <property type="project" value="UniProtKB-SubCell"/>
</dbReference>
<feature type="transmembrane region" description="Helical" evidence="11">
    <location>
        <begin position="149"/>
        <end position="170"/>
    </location>
</feature>
<keyword evidence="3" id="KW-0488">Methylation</keyword>
<evidence type="ECO:0000256" key="9">
    <source>
        <dbReference type="ARBA" id="ARBA00023224"/>
    </source>
</evidence>
<dbReference type="PROSITE" id="PS50112">
    <property type="entry name" value="PAS"/>
    <property type="match status" value="1"/>
</dbReference>
<dbReference type="SUPFAM" id="SSF58104">
    <property type="entry name" value="Methyl-accepting chemotaxis protein (MCP) signaling domain"/>
    <property type="match status" value="1"/>
</dbReference>
<evidence type="ECO:0000256" key="1">
    <source>
        <dbReference type="ARBA" id="ARBA00004429"/>
    </source>
</evidence>
<dbReference type="AlphaFoldDB" id="A0A1D9GQ91"/>
<dbReference type="OrthoDB" id="5675566at2"/>
<dbReference type="EMBL" id="CP017715">
    <property type="protein sequence ID" value="AOY89798.1"/>
    <property type="molecule type" value="Genomic_DNA"/>
</dbReference>
<evidence type="ECO:0000256" key="5">
    <source>
        <dbReference type="ARBA" id="ARBA00022519"/>
    </source>
</evidence>
<dbReference type="PROSITE" id="PS50111">
    <property type="entry name" value="CHEMOTAXIS_TRANSDUC_2"/>
    <property type="match status" value="1"/>
</dbReference>
<dbReference type="CDD" id="cd11386">
    <property type="entry name" value="MCP_signal"/>
    <property type="match status" value="1"/>
</dbReference>
<dbReference type="STRING" id="1874317.BKP64_17380"/>
<evidence type="ECO:0000256" key="6">
    <source>
        <dbReference type="ARBA" id="ARBA00022692"/>
    </source>
</evidence>
<dbReference type="Pfam" id="PF00015">
    <property type="entry name" value="MCPsignal"/>
    <property type="match status" value="1"/>
</dbReference>
<evidence type="ECO:0000313" key="15">
    <source>
        <dbReference type="Proteomes" id="UP000177445"/>
    </source>
</evidence>
<dbReference type="Pfam" id="PF08447">
    <property type="entry name" value="PAS_3"/>
    <property type="match status" value="1"/>
</dbReference>
<dbReference type="PANTHER" id="PTHR32089">
    <property type="entry name" value="METHYL-ACCEPTING CHEMOTAXIS PROTEIN MCPB"/>
    <property type="match status" value="1"/>
</dbReference>
<dbReference type="Gene3D" id="3.30.450.20">
    <property type="entry name" value="PAS domain"/>
    <property type="match status" value="1"/>
</dbReference>
<dbReference type="CDD" id="cd00130">
    <property type="entry name" value="PAS"/>
    <property type="match status" value="1"/>
</dbReference>
<evidence type="ECO:0000256" key="4">
    <source>
        <dbReference type="ARBA" id="ARBA00022500"/>
    </source>
</evidence>
<keyword evidence="8 11" id="KW-0472">Membrane</keyword>
<evidence type="ECO:0000256" key="8">
    <source>
        <dbReference type="ARBA" id="ARBA00023136"/>
    </source>
</evidence>
<evidence type="ECO:0000256" key="2">
    <source>
        <dbReference type="ARBA" id="ARBA00022475"/>
    </source>
</evidence>
<dbReference type="GO" id="GO:0006935">
    <property type="term" value="P:chemotaxis"/>
    <property type="evidence" value="ECO:0007669"/>
    <property type="project" value="UniProtKB-KW"/>
</dbReference>
<dbReference type="FunFam" id="3.30.450.20:FF:000046">
    <property type="entry name" value="Aerotaxis sensor receptor"/>
    <property type="match status" value="1"/>
</dbReference>
<keyword evidence="9 10" id="KW-0807">Transducer</keyword>
<dbReference type="Proteomes" id="UP000177445">
    <property type="component" value="Chromosome"/>
</dbReference>
<evidence type="ECO:0000256" key="7">
    <source>
        <dbReference type="ARBA" id="ARBA00022989"/>
    </source>
</evidence>
<accession>A0A1D9GQ91</accession>
<dbReference type="InterPro" id="IPR013655">
    <property type="entry name" value="PAS_fold_3"/>
</dbReference>
<keyword evidence="15" id="KW-1185">Reference proteome</keyword>
<dbReference type="SMART" id="SM00283">
    <property type="entry name" value="MA"/>
    <property type="match status" value="1"/>
</dbReference>
<gene>
    <name evidence="14" type="ORF">BKP64_17380</name>
</gene>
<feature type="domain" description="Methyl-accepting transducer" evidence="12">
    <location>
        <begin position="272"/>
        <end position="484"/>
    </location>
</feature>
<keyword evidence="6 11" id="KW-0812">Transmembrane</keyword>
<keyword evidence="7 11" id="KW-1133">Transmembrane helix</keyword>
<dbReference type="NCBIfam" id="TIGR00229">
    <property type="entry name" value="sensory_box"/>
    <property type="match status" value="1"/>
</dbReference>
<feature type="transmembrane region" description="Helical" evidence="11">
    <location>
        <begin position="176"/>
        <end position="194"/>
    </location>
</feature>
<keyword evidence="2" id="KW-1003">Cell membrane</keyword>
<sequence>MRRNEPVTRKEQTYPEHYHLITTTDIKGRITAANEEFAEVAGFEVDELVGQPHNLIRHPDMPPGAFENMWQTIKAGESWRGIVKNRCKNGDHYWVDAFVTPIRKDGQIVEFQSLRTRPSRDQIERAEKVYSAWNRGQVPRRYLATSPSLTWKLSCLYGLLAASLTIFGLSELTVPHMIVMQGLVFAVFATLFWLTRPMMKSAREACCEAHPALPWIYTGRRDEGAWIEFDRQKRDATLRAVSARMHANIGSLHGRKQRTVEWVSNSVTSIRSQQDDIQHITRAFEELAQSVQRVSELTTRTHDATRNAGESGSQCRQQMNTMNTSLSGLQEQLSTANKRMGILSEKSDAIGVVLEVISDIAEQTNLLALNAAIEAARAGESGRGFAVVADEVRGLAKRTHESTRKIDEMIDALQKETHGVVSVINEGVTSCETTATMAVHASEALEATMKDVDVIASCAHEVAGATEEQSALSTQVERQAERLMELGNQSVQSSESAREESEHLGNNVDQAQLLTSHFLQMLIDKLIPGHPSRKDTRARFPGPVQ</sequence>
<name>A0A1D9GQ91_9GAMM</name>
<dbReference type="Gene3D" id="1.10.287.950">
    <property type="entry name" value="Methyl-accepting chemotaxis protein"/>
    <property type="match status" value="1"/>
</dbReference>
<dbReference type="PANTHER" id="PTHR32089:SF112">
    <property type="entry name" value="LYSOZYME-LIKE PROTEIN-RELATED"/>
    <property type="match status" value="1"/>
</dbReference>
<keyword evidence="5" id="KW-0997">Cell inner membrane</keyword>